<feature type="signal peptide" evidence="7">
    <location>
        <begin position="1"/>
        <end position="23"/>
    </location>
</feature>
<dbReference type="PANTHER" id="PTHR24023">
    <property type="entry name" value="COLLAGEN ALPHA"/>
    <property type="match status" value="1"/>
</dbReference>
<feature type="compositionally biased region" description="Gly residues" evidence="6">
    <location>
        <begin position="495"/>
        <end position="504"/>
    </location>
</feature>
<keyword evidence="2" id="KW-0964">Secreted</keyword>
<keyword evidence="7" id="KW-0732">Signal</keyword>
<feature type="region of interest" description="Disordered" evidence="6">
    <location>
        <begin position="261"/>
        <end position="304"/>
    </location>
</feature>
<dbReference type="Gene3D" id="3.40.50.410">
    <property type="entry name" value="von Willebrand factor, type A domain"/>
    <property type="match status" value="1"/>
</dbReference>
<keyword evidence="10" id="KW-1185">Reference proteome</keyword>
<evidence type="ECO:0000256" key="7">
    <source>
        <dbReference type="SAM" id="SignalP"/>
    </source>
</evidence>
<dbReference type="Pfam" id="PF00092">
    <property type="entry name" value="VWA"/>
    <property type="match status" value="1"/>
</dbReference>
<reference evidence="9" key="1">
    <citation type="submission" date="2025-05" db="UniProtKB">
        <authorList>
            <consortium name="Ensembl"/>
        </authorList>
    </citation>
    <scope>IDENTIFICATION</scope>
</reference>
<dbReference type="SUPFAM" id="SSF53300">
    <property type="entry name" value="vWA-like"/>
    <property type="match status" value="1"/>
</dbReference>
<dbReference type="GeneTree" id="ENSGT00940000155682"/>
<dbReference type="InterPro" id="IPR050149">
    <property type="entry name" value="Collagen_superfamily"/>
</dbReference>
<organism evidence="9 10">
    <name type="scientific">Eptatretus burgeri</name>
    <name type="common">Inshore hagfish</name>
    <dbReference type="NCBI Taxonomy" id="7764"/>
    <lineage>
        <taxon>Eukaryota</taxon>
        <taxon>Metazoa</taxon>
        <taxon>Chordata</taxon>
        <taxon>Craniata</taxon>
        <taxon>Vertebrata</taxon>
        <taxon>Cyclostomata</taxon>
        <taxon>Myxini</taxon>
        <taxon>Myxiniformes</taxon>
        <taxon>Myxinidae</taxon>
        <taxon>Eptatretinae</taxon>
        <taxon>Eptatretus</taxon>
    </lineage>
</organism>
<evidence type="ECO:0000259" key="8">
    <source>
        <dbReference type="PROSITE" id="PS50234"/>
    </source>
</evidence>
<dbReference type="FunFam" id="3.40.50.410:FF:000026">
    <property type="entry name" value="Collagen, type VI, alpha 1"/>
    <property type="match status" value="1"/>
</dbReference>
<feature type="region of interest" description="Disordered" evidence="6">
    <location>
        <begin position="25"/>
        <end position="53"/>
    </location>
</feature>
<keyword evidence="4" id="KW-0677">Repeat</keyword>
<proteinExistence type="predicted"/>
<dbReference type="SMART" id="SM00327">
    <property type="entry name" value="VWA"/>
    <property type="match status" value="1"/>
</dbReference>
<dbReference type="OMA" id="ANEAKHM"/>
<evidence type="ECO:0000256" key="3">
    <source>
        <dbReference type="ARBA" id="ARBA00022530"/>
    </source>
</evidence>
<dbReference type="GO" id="GO:0031012">
    <property type="term" value="C:extracellular matrix"/>
    <property type="evidence" value="ECO:0007669"/>
    <property type="project" value="TreeGrafter"/>
</dbReference>
<evidence type="ECO:0000256" key="2">
    <source>
        <dbReference type="ARBA" id="ARBA00022525"/>
    </source>
</evidence>
<dbReference type="AlphaFoldDB" id="A0A8C4WQR3"/>
<dbReference type="InterPro" id="IPR008160">
    <property type="entry name" value="Collagen"/>
</dbReference>
<sequence>MALLYCSLLALLLIHLGSRPVSAEITGRGPRPHGGSHTRADFPDTSRPSTSPDPMCTVTTYFSLDTSESIALRFKPWGSLVDSLKLFINKLVKKLPAVSSTTGMKFLWEFGGLHYSDEYKIFSAITDNKDIFENNCNKISYIGKGTFTDCALRNMTQEILAHGRASQVRFAIFITDGHITGEPCGGVLMATENAHDHGIKIFSVASSPNKMEQRLQLLSSNPKQLFRSDYVAYEEGVSERTIDKLVNALVKEAEEECFRPHCEAMPGSSGPSGFKGRKGVKGRRGDPGGDGEIGLVGDPGIEGPMGFPGPKGVPGLKGEMGAQGGFGKKGVKGHPGQDGLDGVKGRHGRIGAPGCKGDAGDWGPHGVPGEAGERGPKGDSGEKGDSGRPGKHGPSGPAGDTGDKGPLGYRGDPGSPGEKGIKGATGAPGLAGDQGYRGDSGATGTPGTNGKNGDKGEPGPEGTRGNSGQPGVAGEDGDPGFPGIRGQLGPNGNKGEQGGVGDAGDSGQMGDPGLQGPKGDEGREGIGFPGPRGSHVS</sequence>
<feature type="compositionally biased region" description="Polar residues" evidence="6">
    <location>
        <begin position="442"/>
        <end position="451"/>
    </location>
</feature>
<dbReference type="InterPro" id="IPR036465">
    <property type="entry name" value="vWFA_dom_sf"/>
</dbReference>
<name>A0A8C4WQR3_EPTBU</name>
<evidence type="ECO:0000256" key="5">
    <source>
        <dbReference type="ARBA" id="ARBA00022889"/>
    </source>
</evidence>
<dbReference type="PROSITE" id="PS50234">
    <property type="entry name" value="VWFA"/>
    <property type="match status" value="1"/>
</dbReference>
<comment type="subcellular location">
    <subcellularLocation>
        <location evidence="1">Secreted</location>
        <location evidence="1">Extracellular space</location>
        <location evidence="1">Extracellular matrix</location>
    </subcellularLocation>
</comment>
<evidence type="ECO:0000313" key="9">
    <source>
        <dbReference type="Ensembl" id="ENSEBUP00000008550.1"/>
    </source>
</evidence>
<evidence type="ECO:0000256" key="1">
    <source>
        <dbReference type="ARBA" id="ARBA00004498"/>
    </source>
</evidence>
<dbReference type="GO" id="GO:0007155">
    <property type="term" value="P:cell adhesion"/>
    <property type="evidence" value="ECO:0007669"/>
    <property type="project" value="UniProtKB-KW"/>
</dbReference>
<evidence type="ECO:0000256" key="4">
    <source>
        <dbReference type="ARBA" id="ARBA00022737"/>
    </source>
</evidence>
<feature type="domain" description="VWFA" evidence="8">
    <location>
        <begin position="59"/>
        <end position="249"/>
    </location>
</feature>
<evidence type="ECO:0000256" key="6">
    <source>
        <dbReference type="SAM" id="MobiDB-lite"/>
    </source>
</evidence>
<dbReference type="Proteomes" id="UP000694388">
    <property type="component" value="Unplaced"/>
</dbReference>
<feature type="chain" id="PRO_5044680632" description="VWFA domain-containing protein" evidence="7">
    <location>
        <begin position="24"/>
        <end position="537"/>
    </location>
</feature>
<keyword evidence="5" id="KW-0130">Cell adhesion</keyword>
<dbReference type="InterPro" id="IPR002035">
    <property type="entry name" value="VWF_A"/>
</dbReference>
<accession>A0A8C4WQR3</accession>
<dbReference type="Ensembl" id="ENSEBUT00000009025.1">
    <property type="protein sequence ID" value="ENSEBUP00000008520.1"/>
    <property type="gene ID" value="ENSEBUG00000005499.1"/>
</dbReference>
<dbReference type="GO" id="GO:0005615">
    <property type="term" value="C:extracellular space"/>
    <property type="evidence" value="ECO:0007669"/>
    <property type="project" value="TreeGrafter"/>
</dbReference>
<dbReference type="Ensembl" id="ENSEBUT00000009004.1">
    <property type="protein sequence ID" value="ENSEBUP00000008499.1"/>
    <property type="gene ID" value="ENSEBUG00000005499.1"/>
</dbReference>
<dbReference type="Pfam" id="PF01391">
    <property type="entry name" value="Collagen"/>
    <property type="match status" value="2"/>
</dbReference>
<feature type="region of interest" description="Disordered" evidence="6">
    <location>
        <begin position="318"/>
        <end position="537"/>
    </location>
</feature>
<dbReference type="PANTHER" id="PTHR24023:SF1082">
    <property type="entry name" value="COLLAGEN TRIPLE HELIX REPEAT"/>
    <property type="match status" value="1"/>
</dbReference>
<evidence type="ECO:0000313" key="10">
    <source>
        <dbReference type="Proteomes" id="UP000694388"/>
    </source>
</evidence>
<protein>
    <recommendedName>
        <fullName evidence="8">VWFA domain-containing protein</fullName>
    </recommendedName>
</protein>
<dbReference type="Ensembl" id="ENSEBUT00000009055.1">
    <property type="protein sequence ID" value="ENSEBUP00000008550.1"/>
    <property type="gene ID" value="ENSEBUG00000005499.1"/>
</dbReference>
<keyword evidence="3" id="KW-0272">Extracellular matrix</keyword>
<feature type="compositionally biased region" description="Basic and acidic residues" evidence="6">
    <location>
        <begin position="371"/>
        <end position="388"/>
    </location>
</feature>